<evidence type="ECO:0000313" key="2">
    <source>
        <dbReference type="EMBL" id="TKW31987.1"/>
    </source>
</evidence>
<feature type="compositionally biased region" description="Pro residues" evidence="1">
    <location>
        <begin position="73"/>
        <end position="90"/>
    </location>
</feature>
<feature type="region of interest" description="Disordered" evidence="1">
    <location>
        <begin position="105"/>
        <end position="147"/>
    </location>
</feature>
<dbReference type="AlphaFoldDB" id="A0A4U6W3E4"/>
<sequence length="233" mass="24007">MTPSACRSGCLLLGLGLSKARKDQQLMVTASASLAAGAGGRPPSVHVSRFRAPGPRQTDLPTPRPLPLSTTPSSPPPRPLPLSPRRPAAPPSLHHAVVPASLAAASLPAPPNGPSLSPRATDGPSLSPPRHRPRLPGRSISPSITHRSSLFPAPAATLLCAAQPSAAMHCPARGSSSATLKPPNPPPPRATRSSPGPDLSHSPTGLHARTDEQRHPSRSSASACFGRMHLTRI</sequence>
<dbReference type="Proteomes" id="UP000298652">
    <property type="component" value="Chromosome 2"/>
</dbReference>
<evidence type="ECO:0000313" key="3">
    <source>
        <dbReference type="Proteomes" id="UP000298652"/>
    </source>
</evidence>
<dbReference type="EMBL" id="CM016553">
    <property type="protein sequence ID" value="TKW31987.1"/>
    <property type="molecule type" value="Genomic_DNA"/>
</dbReference>
<feature type="region of interest" description="Disordered" evidence="1">
    <location>
        <begin position="34"/>
        <end position="93"/>
    </location>
</feature>
<keyword evidence="3" id="KW-1185">Reference proteome</keyword>
<organism evidence="2 3">
    <name type="scientific">Setaria viridis</name>
    <name type="common">Green bristlegrass</name>
    <name type="synonym">Setaria italica subsp. viridis</name>
    <dbReference type="NCBI Taxonomy" id="4556"/>
    <lineage>
        <taxon>Eukaryota</taxon>
        <taxon>Viridiplantae</taxon>
        <taxon>Streptophyta</taxon>
        <taxon>Embryophyta</taxon>
        <taxon>Tracheophyta</taxon>
        <taxon>Spermatophyta</taxon>
        <taxon>Magnoliopsida</taxon>
        <taxon>Liliopsida</taxon>
        <taxon>Poales</taxon>
        <taxon>Poaceae</taxon>
        <taxon>PACMAD clade</taxon>
        <taxon>Panicoideae</taxon>
        <taxon>Panicodae</taxon>
        <taxon>Paniceae</taxon>
        <taxon>Cenchrinae</taxon>
        <taxon>Setaria</taxon>
    </lineage>
</organism>
<proteinExistence type="predicted"/>
<feature type="region of interest" description="Disordered" evidence="1">
    <location>
        <begin position="169"/>
        <end position="233"/>
    </location>
</feature>
<evidence type="ECO:0000256" key="1">
    <source>
        <dbReference type="SAM" id="MobiDB-lite"/>
    </source>
</evidence>
<name>A0A4U6W3E4_SETVI</name>
<protein>
    <submittedName>
        <fullName evidence="2">Uncharacterized protein</fullName>
    </submittedName>
</protein>
<dbReference type="Gramene" id="TKW31987">
    <property type="protein sequence ID" value="TKW31987"/>
    <property type="gene ID" value="SEVIR_2G141400v2"/>
</dbReference>
<gene>
    <name evidence="2" type="ORF">SEVIR_2G141400v2</name>
</gene>
<reference evidence="2" key="1">
    <citation type="submission" date="2019-03" db="EMBL/GenBank/DDBJ databases">
        <title>WGS assembly of Setaria viridis.</title>
        <authorList>
            <person name="Huang P."/>
            <person name="Jenkins J."/>
            <person name="Grimwood J."/>
            <person name="Barry K."/>
            <person name="Healey A."/>
            <person name="Mamidi S."/>
            <person name="Sreedasyam A."/>
            <person name="Shu S."/>
            <person name="Feldman M."/>
            <person name="Wu J."/>
            <person name="Yu Y."/>
            <person name="Chen C."/>
            <person name="Johnson J."/>
            <person name="Rokhsar D."/>
            <person name="Baxter I."/>
            <person name="Schmutz J."/>
            <person name="Brutnell T."/>
            <person name="Kellogg E."/>
        </authorList>
    </citation>
    <scope>NUCLEOTIDE SEQUENCE [LARGE SCALE GENOMIC DNA]</scope>
</reference>
<accession>A0A4U6W3E4</accession>